<gene>
    <name evidence="2" type="ORF">FD25_GL002709</name>
</gene>
<evidence type="ECO:0000256" key="1">
    <source>
        <dbReference type="SAM" id="Phobius"/>
    </source>
</evidence>
<feature type="transmembrane region" description="Helical" evidence="1">
    <location>
        <begin position="283"/>
        <end position="304"/>
    </location>
</feature>
<dbReference type="EMBL" id="AZDV01000005">
    <property type="protein sequence ID" value="KRK96240.1"/>
    <property type="molecule type" value="Genomic_DNA"/>
</dbReference>
<name>A0A0R1LKT5_9LACO</name>
<sequence>MIPFAIMVLVFWHLKITPFGHRNLLFSDMGAQYVPILEYLRTTILSGHFHLFSLSLGTGSGLIPLLTYYVISPFNLLIFLFPAAKITTALTWIIILKISTIGFSMAVFLRHAFLKTGWSLLLFSTAFSLCGFVTMYFYDMMWLDALIWLPIVALGLHRLVHHHHFGLYTVSLTITILSNYYMGYMTCLFSILYFVYLIIEHQSTPTPFKTVWQMHWPAIRQFVIGSLLAGGMTMVVLIPTALGMLLTGKNNVITENYNLSPLFGPEVLAQFGPAGSTYSGHLYHTPSVFMGTLMFLLLIVYFVSPRILAVEKKRTMWLLLAMGLGLLVTVLNTAWHMFQQPAGFPFRNVYFFTFLAIVTAYRAWQTHPAQTMNDPQKILALVWGAGLLTIGFVAVKILPKLYYKMEPTYNNSLYLHSQPAFHLLSLALGLLLLNTMLLFISEWRPARIGLMALIIFAELGGSFLVGTRGIEFGSQTAFTKAYKADTGLLKQVGAAKPKPNLHRVEFLHSTISEAYKGAYNHYNDPLLFNYAGVSSYSSTLEEQARVFQHDLGYFSPNVRRISLQGYTHVTDTLLGVKYRLNSYKTPPITPLTTYAGFGFAVPERLAHVQLYDQDALTNQQKVLDALGAPANTLAAASILKTTQRPVTKADATSIPDRTATKQSGKQYLQTITLRVNATGLLHGFSPADNIVYSSLKVNGKKAKPLTNADGYRYIMNFGQRTKGTVLKISYVTDDPKAHRPNQFASLNQAVYRKFTQKLAQQRFKLGPTSGVSWISGTVTGTAKRQLLYVSIPMTPGWTAKVNGKPVRIQSAMHAKSLVPVVKNYPGMIGIPLQRGENKVTLTYQTPGLKLGALISLACLALFFVLWFMSEWLRPLEARHAKPKA</sequence>
<dbReference type="Pfam" id="PF09586">
    <property type="entry name" value="YfhO"/>
    <property type="match status" value="1"/>
</dbReference>
<dbReference type="PATRIC" id="fig|1423715.3.peg.2790"/>
<organism evidence="2 3">
    <name type="scientific">Levilactobacillus acidifarinae DSM 19394 = JCM 15949</name>
    <dbReference type="NCBI Taxonomy" id="1423715"/>
    <lineage>
        <taxon>Bacteria</taxon>
        <taxon>Bacillati</taxon>
        <taxon>Bacillota</taxon>
        <taxon>Bacilli</taxon>
        <taxon>Lactobacillales</taxon>
        <taxon>Lactobacillaceae</taxon>
        <taxon>Levilactobacillus</taxon>
    </lineage>
</organism>
<feature type="transmembrane region" description="Helical" evidence="1">
    <location>
        <begin position="349"/>
        <end position="366"/>
    </location>
</feature>
<feature type="transmembrane region" description="Helical" evidence="1">
    <location>
        <begin position="222"/>
        <end position="246"/>
    </location>
</feature>
<reference evidence="2 3" key="1">
    <citation type="journal article" date="2015" name="Genome Announc.">
        <title>Expanding the biotechnology potential of lactobacilli through comparative genomics of 213 strains and associated genera.</title>
        <authorList>
            <person name="Sun Z."/>
            <person name="Harris H.M."/>
            <person name="McCann A."/>
            <person name="Guo C."/>
            <person name="Argimon S."/>
            <person name="Zhang W."/>
            <person name="Yang X."/>
            <person name="Jeffery I.B."/>
            <person name="Cooney J.C."/>
            <person name="Kagawa T.F."/>
            <person name="Liu W."/>
            <person name="Song Y."/>
            <person name="Salvetti E."/>
            <person name="Wrobel A."/>
            <person name="Rasinkangas P."/>
            <person name="Parkhill J."/>
            <person name="Rea M.C."/>
            <person name="O'Sullivan O."/>
            <person name="Ritari J."/>
            <person name="Douillard F.P."/>
            <person name="Paul Ross R."/>
            <person name="Yang R."/>
            <person name="Briner A.E."/>
            <person name="Felis G.E."/>
            <person name="de Vos W.M."/>
            <person name="Barrangou R."/>
            <person name="Klaenhammer T.R."/>
            <person name="Caufield P.W."/>
            <person name="Cui Y."/>
            <person name="Zhang H."/>
            <person name="O'Toole P.W."/>
        </authorList>
    </citation>
    <scope>NUCLEOTIDE SEQUENCE [LARGE SCALE GENOMIC DNA]</scope>
    <source>
        <strain evidence="2 3">DSM 19394</strain>
    </source>
</reference>
<proteinExistence type="predicted"/>
<evidence type="ECO:0000313" key="2">
    <source>
        <dbReference type="EMBL" id="KRK96240.1"/>
    </source>
</evidence>
<comment type="caution">
    <text evidence="2">The sequence shown here is derived from an EMBL/GenBank/DDBJ whole genome shotgun (WGS) entry which is preliminary data.</text>
</comment>
<evidence type="ECO:0008006" key="4">
    <source>
        <dbReference type="Google" id="ProtNLM"/>
    </source>
</evidence>
<keyword evidence="3" id="KW-1185">Reference proteome</keyword>
<feature type="transmembrane region" description="Helical" evidence="1">
    <location>
        <begin position="850"/>
        <end position="868"/>
    </location>
</feature>
<dbReference type="STRING" id="1423715.FD25_GL002709"/>
<feature type="transmembrane region" description="Helical" evidence="1">
    <location>
        <begin position="181"/>
        <end position="199"/>
    </location>
</feature>
<keyword evidence="1" id="KW-0472">Membrane</keyword>
<feature type="transmembrane region" description="Helical" evidence="1">
    <location>
        <begin position="378"/>
        <end position="399"/>
    </location>
</feature>
<feature type="transmembrane region" description="Helical" evidence="1">
    <location>
        <begin position="419"/>
        <end position="441"/>
    </location>
</feature>
<feature type="transmembrane region" description="Helical" evidence="1">
    <location>
        <begin position="118"/>
        <end position="138"/>
    </location>
</feature>
<keyword evidence="1" id="KW-0812">Transmembrane</keyword>
<accession>A0A0R1LKT5</accession>
<dbReference type="PANTHER" id="PTHR38454:SF1">
    <property type="entry name" value="INTEGRAL MEMBRANE PROTEIN"/>
    <property type="match status" value="1"/>
</dbReference>
<protein>
    <recommendedName>
        <fullName evidence="4">Integral membrane protein</fullName>
    </recommendedName>
</protein>
<evidence type="ECO:0000313" key="3">
    <source>
        <dbReference type="Proteomes" id="UP000051955"/>
    </source>
</evidence>
<dbReference type="InterPro" id="IPR018580">
    <property type="entry name" value="Uncharacterised_YfhO"/>
</dbReference>
<feature type="transmembrane region" description="Helical" evidence="1">
    <location>
        <begin position="448"/>
        <end position="466"/>
    </location>
</feature>
<feature type="transmembrane region" description="Helical" evidence="1">
    <location>
        <begin position="89"/>
        <end position="112"/>
    </location>
</feature>
<feature type="transmembrane region" description="Helical" evidence="1">
    <location>
        <begin position="316"/>
        <end position="337"/>
    </location>
</feature>
<dbReference type="PANTHER" id="PTHR38454">
    <property type="entry name" value="INTEGRAL MEMBRANE PROTEIN-RELATED"/>
    <property type="match status" value="1"/>
</dbReference>
<keyword evidence="1" id="KW-1133">Transmembrane helix</keyword>
<dbReference type="Proteomes" id="UP000051955">
    <property type="component" value="Unassembled WGS sequence"/>
</dbReference>
<dbReference type="AlphaFoldDB" id="A0A0R1LKT5"/>